<name>A0A2D4H4F7_MICCO</name>
<organism evidence="1">
    <name type="scientific">Micrurus corallinus</name>
    <name type="common">Brazilian coral snake</name>
    <dbReference type="NCBI Taxonomy" id="54390"/>
    <lineage>
        <taxon>Eukaryota</taxon>
        <taxon>Metazoa</taxon>
        <taxon>Chordata</taxon>
        <taxon>Craniata</taxon>
        <taxon>Vertebrata</taxon>
        <taxon>Euteleostomi</taxon>
        <taxon>Lepidosauria</taxon>
        <taxon>Squamata</taxon>
        <taxon>Bifurcata</taxon>
        <taxon>Unidentata</taxon>
        <taxon>Episquamata</taxon>
        <taxon>Toxicofera</taxon>
        <taxon>Serpentes</taxon>
        <taxon>Colubroidea</taxon>
        <taxon>Elapidae</taxon>
        <taxon>Elapinae</taxon>
        <taxon>Micrurus</taxon>
    </lineage>
</organism>
<accession>A0A2D4H4F7</accession>
<proteinExistence type="predicted"/>
<evidence type="ECO:0000313" key="1">
    <source>
        <dbReference type="EMBL" id="LAA66746.1"/>
    </source>
</evidence>
<reference evidence="1" key="1">
    <citation type="submission" date="2017-07" db="EMBL/GenBank/DDBJ databases">
        <authorList>
            <person name="Mikheyev A."/>
            <person name="Grau M."/>
        </authorList>
    </citation>
    <scope>NUCLEOTIDE SEQUENCE</scope>
    <source>
        <tissue evidence="1">Venom_gland</tissue>
    </source>
</reference>
<dbReference type="EMBL" id="IACJ01160079">
    <property type="protein sequence ID" value="LAA66740.1"/>
    <property type="molecule type" value="Transcribed_RNA"/>
</dbReference>
<sequence>MKHPGLYYRAGQKCHQETCFARAKVNFFLRDVKVTDLQCKIFQIQQREFLFMRNTRYSFFCTVSDYPGVISSKQTVLPLQGRCCMQSSCTFTRLEYWIQTRTSGREVAVNNIKKTKI</sequence>
<dbReference type="AlphaFoldDB" id="A0A2D4H4F7"/>
<reference evidence="1" key="2">
    <citation type="submission" date="2017-11" db="EMBL/GenBank/DDBJ databases">
        <title>Coralsnake Venomics: Analyses of Venom Gland Transcriptomes and Proteomes of Six Brazilian Taxa.</title>
        <authorList>
            <person name="Aird S.D."/>
            <person name="Jorge da Silva N."/>
            <person name="Qiu L."/>
            <person name="Villar-Briones A."/>
            <person name="Aparecida-Saddi V."/>
            <person name="Campos-Telles M.P."/>
            <person name="Grau M."/>
            <person name="Mikheyev A.S."/>
        </authorList>
    </citation>
    <scope>NUCLEOTIDE SEQUENCE</scope>
    <source>
        <tissue evidence="1">Venom_gland</tissue>
    </source>
</reference>
<protein>
    <submittedName>
        <fullName evidence="1">Uncharacterized protein</fullName>
    </submittedName>
</protein>
<dbReference type="EMBL" id="IACJ01160081">
    <property type="protein sequence ID" value="LAA66746.1"/>
    <property type="molecule type" value="Transcribed_RNA"/>
</dbReference>